<organism evidence="11 12">
    <name type="scientific">Periophthalmus magnuspinnatus</name>
    <dbReference type="NCBI Taxonomy" id="409849"/>
    <lineage>
        <taxon>Eukaryota</taxon>
        <taxon>Metazoa</taxon>
        <taxon>Chordata</taxon>
        <taxon>Craniata</taxon>
        <taxon>Vertebrata</taxon>
        <taxon>Euteleostomi</taxon>
        <taxon>Actinopterygii</taxon>
        <taxon>Neopterygii</taxon>
        <taxon>Teleostei</taxon>
        <taxon>Neoteleostei</taxon>
        <taxon>Acanthomorphata</taxon>
        <taxon>Gobiaria</taxon>
        <taxon>Gobiiformes</taxon>
        <taxon>Gobioidei</taxon>
        <taxon>Gobiidae</taxon>
        <taxon>Oxudercinae</taxon>
        <taxon>Periophthalmus</taxon>
    </lineage>
</organism>
<feature type="transmembrane region" description="Helical" evidence="9">
    <location>
        <begin position="349"/>
        <end position="369"/>
    </location>
</feature>
<dbReference type="Gene3D" id="1.20.1070.10">
    <property type="entry name" value="Rhodopsin 7-helix transmembrane proteins"/>
    <property type="match status" value="2"/>
</dbReference>
<dbReference type="STRING" id="409849.ENSPMGP00000002753"/>
<dbReference type="PRINTS" id="PR00237">
    <property type="entry name" value="GPCRRHODOPSN"/>
</dbReference>
<evidence type="ECO:0000259" key="10">
    <source>
        <dbReference type="PROSITE" id="PS50262"/>
    </source>
</evidence>
<dbReference type="InterPro" id="IPR000276">
    <property type="entry name" value="GPCR_Rhodpsn"/>
</dbReference>
<keyword evidence="6 8" id="KW-0675">Receptor</keyword>
<dbReference type="Ensembl" id="ENSPMGT00000002915.1">
    <property type="protein sequence ID" value="ENSPMGP00000002753.1"/>
    <property type="gene ID" value="ENSPMGG00000002391.1"/>
</dbReference>
<dbReference type="SUPFAM" id="SSF81321">
    <property type="entry name" value="Family A G protein-coupled receptor-like"/>
    <property type="match status" value="1"/>
</dbReference>
<dbReference type="GO" id="GO:0006955">
    <property type="term" value="P:immune response"/>
    <property type="evidence" value="ECO:0007669"/>
    <property type="project" value="TreeGrafter"/>
</dbReference>
<evidence type="ECO:0000256" key="9">
    <source>
        <dbReference type="SAM" id="Phobius"/>
    </source>
</evidence>
<reference evidence="11" key="1">
    <citation type="submission" date="2025-08" db="UniProtKB">
        <authorList>
            <consortium name="Ensembl"/>
        </authorList>
    </citation>
    <scope>IDENTIFICATION</scope>
</reference>
<dbReference type="GO" id="GO:0007204">
    <property type="term" value="P:positive regulation of cytosolic calcium ion concentration"/>
    <property type="evidence" value="ECO:0007669"/>
    <property type="project" value="TreeGrafter"/>
</dbReference>
<evidence type="ECO:0000256" key="6">
    <source>
        <dbReference type="ARBA" id="ARBA00023170"/>
    </source>
</evidence>
<evidence type="ECO:0000256" key="5">
    <source>
        <dbReference type="ARBA" id="ARBA00023136"/>
    </source>
</evidence>
<feature type="domain" description="G-protein coupled receptors family 1 profile" evidence="10">
    <location>
        <begin position="59"/>
        <end position="367"/>
    </location>
</feature>
<dbReference type="Pfam" id="PF00001">
    <property type="entry name" value="7tm_1"/>
    <property type="match status" value="2"/>
</dbReference>
<keyword evidence="2 8" id="KW-0812">Transmembrane</keyword>
<evidence type="ECO:0000256" key="8">
    <source>
        <dbReference type="RuleBase" id="RU000688"/>
    </source>
</evidence>
<proteinExistence type="inferred from homology"/>
<dbReference type="InterPro" id="IPR050119">
    <property type="entry name" value="CCR1-9-like"/>
</dbReference>
<keyword evidence="5 9" id="KW-0472">Membrane</keyword>
<dbReference type="GO" id="GO:0019957">
    <property type="term" value="F:C-C chemokine binding"/>
    <property type="evidence" value="ECO:0007669"/>
    <property type="project" value="TreeGrafter"/>
</dbReference>
<evidence type="ECO:0000313" key="11">
    <source>
        <dbReference type="Ensembl" id="ENSPMGP00000002753.1"/>
    </source>
</evidence>
<feature type="transmembrane region" description="Helical" evidence="9">
    <location>
        <begin position="298"/>
        <end position="319"/>
    </location>
</feature>
<reference evidence="11" key="2">
    <citation type="submission" date="2025-09" db="UniProtKB">
        <authorList>
            <consortium name="Ensembl"/>
        </authorList>
    </citation>
    <scope>IDENTIFICATION</scope>
</reference>
<evidence type="ECO:0000256" key="4">
    <source>
        <dbReference type="ARBA" id="ARBA00023040"/>
    </source>
</evidence>
<accession>A0A3B3ZDU9</accession>
<dbReference type="InterPro" id="IPR017452">
    <property type="entry name" value="GPCR_Rhodpsn_7TM"/>
</dbReference>
<dbReference type="GO" id="GO:0019722">
    <property type="term" value="P:calcium-mediated signaling"/>
    <property type="evidence" value="ECO:0007669"/>
    <property type="project" value="TreeGrafter"/>
</dbReference>
<keyword evidence="12" id="KW-1185">Reference proteome</keyword>
<feature type="transmembrane region" description="Helical" evidence="9">
    <location>
        <begin position="118"/>
        <end position="136"/>
    </location>
</feature>
<name>A0A3B3ZDU9_9GOBI</name>
<feature type="transmembrane region" description="Helical" evidence="9">
    <location>
        <begin position="252"/>
        <end position="278"/>
    </location>
</feature>
<dbReference type="PROSITE" id="PS50262">
    <property type="entry name" value="G_PROTEIN_RECEP_F1_2"/>
    <property type="match status" value="1"/>
</dbReference>
<dbReference type="Proteomes" id="UP000261520">
    <property type="component" value="Unplaced"/>
</dbReference>
<keyword evidence="3 9" id="KW-1133">Transmembrane helix</keyword>
<dbReference type="PANTHER" id="PTHR10489:SF611">
    <property type="entry name" value="C-C CHEMOKINE RECEPTOR TYPE 6"/>
    <property type="match status" value="1"/>
</dbReference>
<evidence type="ECO:0000256" key="3">
    <source>
        <dbReference type="ARBA" id="ARBA00022989"/>
    </source>
</evidence>
<evidence type="ECO:0000256" key="7">
    <source>
        <dbReference type="ARBA" id="ARBA00023224"/>
    </source>
</evidence>
<dbReference type="AlphaFoldDB" id="A0A3B3ZDU9"/>
<dbReference type="PROSITE" id="PS00237">
    <property type="entry name" value="G_PROTEIN_RECEP_F1_1"/>
    <property type="match status" value="1"/>
</dbReference>
<sequence>MDLGGTLNLTLDSLDPEYDYLDYYNGSFEGPCETVQNRSLALMLGPYVHSVICVLGLIGNCLMLLPLCCAPKPSITQVLLLHLALADLVIVLVLPGLVVMDLGAWSDGGAGCKVLRGGYSVSLYSAALLLAAVSADRYAAVVHARRRLRARSQMPRLLLCAFVWFFAILLSLPNFIFYERYLPQHHMWMGHQDLESGGGFNLTMDTDYNMTGDQPTPSSLRDSSSYDPAPLVCALRFPNSEMARLVKIMLPVMQIAVGFVIPLLVMCFCYGSIVVTLLRGRHLSGKGRGFRRERAVRLVLLVALVFVLCHAPFNVVLLWHTLNTHFQIILPLSLLTSHLQFVDRLEMALALTQTMALLHCVLNPLLYGFNSAPFRTRFYSVLHKLRPQRRLSSTSHSERSTHYTL</sequence>
<dbReference type="GO" id="GO:0060326">
    <property type="term" value="P:cell chemotaxis"/>
    <property type="evidence" value="ECO:0007669"/>
    <property type="project" value="TreeGrafter"/>
</dbReference>
<evidence type="ECO:0000313" key="12">
    <source>
        <dbReference type="Proteomes" id="UP000261520"/>
    </source>
</evidence>
<evidence type="ECO:0000256" key="2">
    <source>
        <dbReference type="ARBA" id="ARBA00022692"/>
    </source>
</evidence>
<evidence type="ECO:0000256" key="1">
    <source>
        <dbReference type="ARBA" id="ARBA00004370"/>
    </source>
</evidence>
<feature type="transmembrane region" description="Helical" evidence="9">
    <location>
        <begin position="47"/>
        <end position="67"/>
    </location>
</feature>
<dbReference type="PANTHER" id="PTHR10489">
    <property type="entry name" value="CELL ADHESION MOLECULE"/>
    <property type="match status" value="1"/>
</dbReference>
<feature type="transmembrane region" description="Helical" evidence="9">
    <location>
        <begin position="157"/>
        <end position="178"/>
    </location>
</feature>
<comment type="similarity">
    <text evidence="8">Belongs to the G-protein coupled receptor 1 family.</text>
</comment>
<keyword evidence="4 8" id="KW-0297">G-protein coupled receptor</keyword>
<dbReference type="GO" id="GO:0009897">
    <property type="term" value="C:external side of plasma membrane"/>
    <property type="evidence" value="ECO:0007669"/>
    <property type="project" value="TreeGrafter"/>
</dbReference>
<dbReference type="GO" id="GO:0016493">
    <property type="term" value="F:C-C chemokine receptor activity"/>
    <property type="evidence" value="ECO:0007669"/>
    <property type="project" value="TreeGrafter"/>
</dbReference>
<keyword evidence="7 8" id="KW-0807">Transducer</keyword>
<feature type="transmembrane region" description="Helical" evidence="9">
    <location>
        <begin position="79"/>
        <end position="98"/>
    </location>
</feature>
<protein>
    <recommendedName>
        <fullName evidence="10">G-protein coupled receptors family 1 profile domain-containing protein</fullName>
    </recommendedName>
</protein>
<comment type="subcellular location">
    <subcellularLocation>
        <location evidence="1">Membrane</location>
    </subcellularLocation>
</comment>